<dbReference type="Gene3D" id="2.115.10.20">
    <property type="entry name" value="Glycosyl hydrolase domain, family 43"/>
    <property type="match status" value="1"/>
</dbReference>
<dbReference type="EMBL" id="MN740760">
    <property type="protein sequence ID" value="QHS81799.1"/>
    <property type="molecule type" value="Genomic_DNA"/>
</dbReference>
<reference evidence="1" key="1">
    <citation type="journal article" date="2020" name="Nature">
        <title>Giant virus diversity and host interactions through global metagenomics.</title>
        <authorList>
            <person name="Schulz F."/>
            <person name="Roux S."/>
            <person name="Paez-Espino D."/>
            <person name="Jungbluth S."/>
            <person name="Walsh D.A."/>
            <person name="Denef V.J."/>
            <person name="McMahon K.D."/>
            <person name="Konstantinidis K.T."/>
            <person name="Eloe-Fadrosh E.A."/>
            <person name="Kyrpides N.C."/>
            <person name="Woyke T."/>
        </authorList>
    </citation>
    <scope>NUCLEOTIDE SEQUENCE</scope>
    <source>
        <strain evidence="1">GVMAG-S-1101164-72</strain>
    </source>
</reference>
<dbReference type="AlphaFoldDB" id="A0A6C0APP2"/>
<name>A0A6C0APP2_9ZZZZ</name>
<accession>A0A6C0APP2</accession>
<organism evidence="1">
    <name type="scientific">viral metagenome</name>
    <dbReference type="NCBI Taxonomy" id="1070528"/>
    <lineage>
        <taxon>unclassified sequences</taxon>
        <taxon>metagenomes</taxon>
        <taxon>organismal metagenomes</taxon>
    </lineage>
</organism>
<evidence type="ECO:0000313" key="1">
    <source>
        <dbReference type="EMBL" id="QHS81799.1"/>
    </source>
</evidence>
<protein>
    <submittedName>
        <fullName evidence="1">Uncharacterized protein</fullName>
    </submittedName>
</protein>
<proteinExistence type="predicted"/>
<sequence length="339" mass="39076">MAEYADYISFKDGKQYTILNSSVSINETFEMNLNENKSSKELYVQPSTQILPLVDSSADEFNSSILAYNNRKNIWTYKFSSDCTLYIVYRHQPPKGISSIWIGELDLSNNLIRNAEPLLISSFTNYEDPRMFAFRGELYISYSQWGTEEINDYNDPRSIIQIAFTHIIKREISFELGKTYIPPYGNNFIVGKTEKNWGFFESKGELYCLYSISPFTIFKYDIVSNSCKFVRCVKTIANLSLRGGTPPIYIKNRLISFIHCNDYLVYMLEISCDKNVFKISHISEFSTISSLNTLLKDNEQIVKNGILFPCGLVYDTIKKHYIVSMGYNDKVTAISYIKG</sequence>
<dbReference type="SUPFAM" id="SSF75005">
    <property type="entry name" value="Arabinanase/levansucrase/invertase"/>
    <property type="match status" value="1"/>
</dbReference>
<dbReference type="InterPro" id="IPR023296">
    <property type="entry name" value="Glyco_hydro_beta-prop_sf"/>
</dbReference>